<dbReference type="Pfam" id="PF12796">
    <property type="entry name" value="Ank_2"/>
    <property type="match status" value="1"/>
</dbReference>
<keyword evidence="4" id="KW-1185">Reference proteome</keyword>
<name>A0A1K1QQB3_9FLAO</name>
<protein>
    <submittedName>
        <fullName evidence="3">Ankyrin repeat-containing protein</fullName>
    </submittedName>
</protein>
<dbReference type="InterPro" id="IPR036770">
    <property type="entry name" value="Ankyrin_rpt-contain_sf"/>
</dbReference>
<proteinExistence type="predicted"/>
<dbReference type="Gene3D" id="1.25.40.20">
    <property type="entry name" value="Ankyrin repeat-containing domain"/>
    <property type="match status" value="1"/>
</dbReference>
<dbReference type="InterPro" id="IPR002110">
    <property type="entry name" value="Ankyrin_rpt"/>
</dbReference>
<dbReference type="Proteomes" id="UP000183257">
    <property type="component" value="Unassembled WGS sequence"/>
</dbReference>
<keyword evidence="1" id="KW-0040">ANK repeat</keyword>
<reference evidence="4" key="1">
    <citation type="submission" date="2016-11" db="EMBL/GenBank/DDBJ databases">
        <authorList>
            <person name="Varghese N."/>
            <person name="Submissions S."/>
        </authorList>
    </citation>
    <scope>NUCLEOTIDE SEQUENCE [LARGE SCALE GENOMIC DNA]</scope>
    <source>
        <strain evidence="4">DSM 24786</strain>
    </source>
</reference>
<evidence type="ECO:0000256" key="2">
    <source>
        <dbReference type="SAM" id="SignalP"/>
    </source>
</evidence>
<organism evidence="3 4">
    <name type="scientific">Cellulophaga fucicola</name>
    <dbReference type="NCBI Taxonomy" id="76595"/>
    <lineage>
        <taxon>Bacteria</taxon>
        <taxon>Pseudomonadati</taxon>
        <taxon>Bacteroidota</taxon>
        <taxon>Flavobacteriia</taxon>
        <taxon>Flavobacteriales</taxon>
        <taxon>Flavobacteriaceae</taxon>
        <taxon>Cellulophaga</taxon>
    </lineage>
</organism>
<dbReference type="RefSeq" id="WP_072304520.1">
    <property type="nucleotide sequence ID" value="NZ_FPIY01000004.1"/>
</dbReference>
<dbReference type="SUPFAM" id="SSF48403">
    <property type="entry name" value="Ankyrin repeat"/>
    <property type="match status" value="1"/>
</dbReference>
<dbReference type="PROSITE" id="PS50088">
    <property type="entry name" value="ANK_REPEAT"/>
    <property type="match status" value="1"/>
</dbReference>
<dbReference type="AlphaFoldDB" id="A0A1K1QQB3"/>
<sequence>MKTLFFTILLIISTYASAQEISEDLKNVLQNDNVTELKKHLTAKDLDKCYKLDDTEYSLLTLSIKLNAKSCFAELVEQNASVEKTCNNKTPFMYTAKYNRLTMAKALVKAGVQIRVRNSDKQSALDFAKKYESKEIIEYIKSFNQ</sequence>
<accession>A0A1K1QQB3</accession>
<gene>
    <name evidence="3" type="ORF">SAMN05660313_02901</name>
</gene>
<feature type="repeat" description="ANK" evidence="1">
    <location>
        <begin position="87"/>
        <end position="119"/>
    </location>
</feature>
<feature type="signal peptide" evidence="2">
    <location>
        <begin position="1"/>
        <end position="18"/>
    </location>
</feature>
<evidence type="ECO:0000313" key="4">
    <source>
        <dbReference type="Proteomes" id="UP000183257"/>
    </source>
</evidence>
<dbReference type="STRING" id="76595.SAMN05660313_02901"/>
<evidence type="ECO:0000256" key="1">
    <source>
        <dbReference type="PROSITE-ProRule" id="PRU00023"/>
    </source>
</evidence>
<keyword evidence="2" id="KW-0732">Signal</keyword>
<dbReference type="EMBL" id="FPIY01000004">
    <property type="protein sequence ID" value="SFW62146.1"/>
    <property type="molecule type" value="Genomic_DNA"/>
</dbReference>
<evidence type="ECO:0000313" key="3">
    <source>
        <dbReference type="EMBL" id="SFW62146.1"/>
    </source>
</evidence>
<feature type="chain" id="PRO_5012205088" evidence="2">
    <location>
        <begin position="19"/>
        <end position="145"/>
    </location>
</feature>
<dbReference type="OrthoDB" id="1259920at2"/>